<feature type="transmembrane region" description="Helical" evidence="1">
    <location>
        <begin position="55"/>
        <end position="75"/>
    </location>
</feature>
<evidence type="ECO:0000256" key="1">
    <source>
        <dbReference type="SAM" id="Phobius"/>
    </source>
</evidence>
<organism evidence="2 3">
    <name type="scientific">Deinococcus aerius</name>
    <dbReference type="NCBI Taxonomy" id="200253"/>
    <lineage>
        <taxon>Bacteria</taxon>
        <taxon>Thermotogati</taxon>
        <taxon>Deinococcota</taxon>
        <taxon>Deinococci</taxon>
        <taxon>Deinococcales</taxon>
        <taxon>Deinococcaceae</taxon>
        <taxon>Deinococcus</taxon>
    </lineage>
</organism>
<comment type="caution">
    <text evidence="2">The sequence shown here is derived from an EMBL/GenBank/DDBJ whole genome shotgun (WGS) entry which is preliminary data.</text>
</comment>
<name>A0A2I9CR76_9DEIO</name>
<dbReference type="RefSeq" id="WP_103127571.1">
    <property type="nucleotide sequence ID" value="NZ_BFAG01000001.1"/>
</dbReference>
<dbReference type="Proteomes" id="UP000236569">
    <property type="component" value="Unassembled WGS sequence"/>
</dbReference>
<keyword evidence="3" id="KW-1185">Reference proteome</keyword>
<feature type="transmembrane region" description="Helical" evidence="1">
    <location>
        <begin position="82"/>
        <end position="105"/>
    </location>
</feature>
<dbReference type="Pfam" id="PF14325">
    <property type="entry name" value="DUF4383"/>
    <property type="match status" value="1"/>
</dbReference>
<feature type="transmembrane region" description="Helical" evidence="1">
    <location>
        <begin position="111"/>
        <end position="129"/>
    </location>
</feature>
<dbReference type="EMBL" id="BFAG01000001">
    <property type="protein sequence ID" value="GBF03979.1"/>
    <property type="molecule type" value="Genomic_DNA"/>
</dbReference>
<evidence type="ECO:0000313" key="3">
    <source>
        <dbReference type="Proteomes" id="UP000236569"/>
    </source>
</evidence>
<keyword evidence="1" id="KW-1133">Transmembrane helix</keyword>
<reference evidence="3" key="1">
    <citation type="submission" date="2018-01" db="EMBL/GenBank/DDBJ databases">
        <title>Draft Genome Sequence of the Radioresistant Bacterium Deinococcus aerius TR0125, Isolated from the Higher Atmosphere above Japan.</title>
        <authorList>
            <person name="Satoh K."/>
            <person name="Arai H."/>
            <person name="Sanzen T."/>
            <person name="Kawaguchi Y."/>
            <person name="Hayashi H."/>
            <person name="Yokobori S."/>
            <person name="Yamagishi A."/>
            <person name="Oono Y."/>
            <person name="Narumi I."/>
        </authorList>
    </citation>
    <scope>NUCLEOTIDE SEQUENCE [LARGE SCALE GENOMIC DNA]</scope>
    <source>
        <strain evidence="3">TR0125</strain>
    </source>
</reference>
<keyword evidence="1" id="KW-0812">Transmembrane</keyword>
<sequence length="137" mass="14311">MVRTFARVAGIIYLLVGILGFFPALLSPPMGPDLAVDAFHGRLLGLFPVNLTHNIVHLAIGAWGLASAGSFSGAVSFARGLAVLYVILAIMGLIPGLNTMFGLAPLHGNDIWLHAGTALIAAYFGWGAARDDATLSR</sequence>
<evidence type="ECO:0008006" key="4">
    <source>
        <dbReference type="Google" id="ProtNLM"/>
    </source>
</evidence>
<accession>A0A2I9CR76</accession>
<proteinExistence type="predicted"/>
<evidence type="ECO:0000313" key="2">
    <source>
        <dbReference type="EMBL" id="GBF03979.1"/>
    </source>
</evidence>
<dbReference type="AlphaFoldDB" id="A0A2I9CR76"/>
<feature type="transmembrane region" description="Helical" evidence="1">
    <location>
        <begin position="7"/>
        <end position="26"/>
    </location>
</feature>
<dbReference type="OrthoDB" id="572373at2"/>
<gene>
    <name evidence="2" type="ORF">DAERI_010151</name>
</gene>
<keyword evidence="1" id="KW-0472">Membrane</keyword>
<protein>
    <recommendedName>
        <fullName evidence="4">DUF4383 domain-containing protein</fullName>
    </recommendedName>
</protein>